<name>A0A7H4LN08_WHEAT</name>
<dbReference type="PANTHER" id="PTHR36479:SF11">
    <property type="entry name" value="NPH3 DOMAIN-CONTAINING PROTEIN"/>
    <property type="match status" value="1"/>
</dbReference>
<dbReference type="Gene3D" id="3.40.395.10">
    <property type="entry name" value="Adenoviral Proteinase, Chain A"/>
    <property type="match status" value="1"/>
</dbReference>
<dbReference type="GO" id="GO:0006508">
    <property type="term" value="P:proteolysis"/>
    <property type="evidence" value="ECO:0007669"/>
    <property type="project" value="UniProtKB-KW"/>
</dbReference>
<dbReference type="Pfam" id="PF02902">
    <property type="entry name" value="Peptidase_C48"/>
    <property type="match status" value="1"/>
</dbReference>
<dbReference type="InterPro" id="IPR003653">
    <property type="entry name" value="Peptidase_C48_C"/>
</dbReference>
<dbReference type="InterPro" id="IPR038765">
    <property type="entry name" value="Papain-like_cys_pep_sf"/>
</dbReference>
<evidence type="ECO:0000256" key="1">
    <source>
        <dbReference type="ARBA" id="ARBA00005234"/>
    </source>
</evidence>
<dbReference type="PANTHER" id="PTHR36479">
    <property type="entry name" value="ULP_PROTEASE DOMAIN-CONTAINING PROTEIN"/>
    <property type="match status" value="1"/>
</dbReference>
<accession>A0A7H4LN08</accession>
<sequence length="196" mass="23646">MLGAASCHQIPSRRTRKFTIFSPYFEHLLLMDSYETQELYDQKSSMVQRCFQLANGARLIHRFTFQRKHWFKFVVLFKHEMFVILDSAFDGDSDFHQHVLNILIPNFKRVWDMYASSRNLNWRNWTTHFIDVPKQSNELDCGIYTALFLKHWKPRVLMHDVMKDEDIANIRIRMANEMMFTDHNILNDHKKLVLEF</sequence>
<evidence type="ECO:0000259" key="4">
    <source>
        <dbReference type="PROSITE" id="PS50600"/>
    </source>
</evidence>
<comment type="similarity">
    <text evidence="1">Belongs to the peptidase C48 family.</text>
</comment>
<feature type="domain" description="Ubiquitin-like protease family profile" evidence="4">
    <location>
        <begin position="1"/>
        <end position="152"/>
    </location>
</feature>
<dbReference type="Proteomes" id="UP000280104">
    <property type="component" value="Chromosome II"/>
</dbReference>
<keyword evidence="3" id="KW-0378">Hydrolase</keyword>
<evidence type="ECO:0000256" key="2">
    <source>
        <dbReference type="ARBA" id="ARBA00022670"/>
    </source>
</evidence>
<dbReference type="SUPFAM" id="SSF54001">
    <property type="entry name" value="Cysteine proteinases"/>
    <property type="match status" value="1"/>
</dbReference>
<keyword evidence="2" id="KW-0645">Protease</keyword>
<dbReference type="AlphaFoldDB" id="A0A7H4LN08"/>
<proteinExistence type="inferred from homology"/>
<dbReference type="GO" id="GO:0008234">
    <property type="term" value="F:cysteine-type peptidase activity"/>
    <property type="evidence" value="ECO:0007669"/>
    <property type="project" value="InterPro"/>
</dbReference>
<protein>
    <recommendedName>
        <fullName evidence="4">Ubiquitin-like protease family profile domain-containing protein</fullName>
    </recommendedName>
</protein>
<evidence type="ECO:0000256" key="3">
    <source>
        <dbReference type="ARBA" id="ARBA00022801"/>
    </source>
</evidence>
<organism evidence="5 6">
    <name type="scientific">Triticum aestivum</name>
    <name type="common">Wheat</name>
    <dbReference type="NCBI Taxonomy" id="4565"/>
    <lineage>
        <taxon>Eukaryota</taxon>
        <taxon>Viridiplantae</taxon>
        <taxon>Streptophyta</taxon>
        <taxon>Embryophyta</taxon>
        <taxon>Tracheophyta</taxon>
        <taxon>Spermatophyta</taxon>
        <taxon>Magnoliopsida</taxon>
        <taxon>Liliopsida</taxon>
        <taxon>Poales</taxon>
        <taxon>Poaceae</taxon>
        <taxon>BOP clade</taxon>
        <taxon>Pooideae</taxon>
        <taxon>Triticodae</taxon>
        <taxon>Triticeae</taxon>
        <taxon>Triticinae</taxon>
        <taxon>Triticum</taxon>
    </lineage>
</organism>
<evidence type="ECO:0000313" key="6">
    <source>
        <dbReference type="Proteomes" id="UP000280104"/>
    </source>
</evidence>
<gene>
    <name evidence="5" type="ORF">CAMPLR22A2D_LOCUS4624</name>
</gene>
<dbReference type="PROSITE" id="PS50600">
    <property type="entry name" value="ULP_PROTEASE"/>
    <property type="match status" value="1"/>
</dbReference>
<evidence type="ECO:0000313" key="5">
    <source>
        <dbReference type="EMBL" id="SPT19997.1"/>
    </source>
</evidence>
<dbReference type="EMBL" id="LS480641">
    <property type="protein sequence ID" value="SPT19997.1"/>
    <property type="molecule type" value="Genomic_DNA"/>
</dbReference>
<reference evidence="5 6" key="1">
    <citation type="submission" date="2018-05" db="EMBL/GenBank/DDBJ databases">
        <authorList>
            <person name="Thind KAUR A."/>
        </authorList>
    </citation>
    <scope>NUCLEOTIDE SEQUENCE [LARGE SCALE GENOMIC DNA]</scope>
</reference>